<dbReference type="InterPro" id="IPR052016">
    <property type="entry name" value="Bact_Sigma-Reg"/>
</dbReference>
<protein>
    <recommendedName>
        <fullName evidence="9">PPM-type phosphatase domain-containing protein</fullName>
    </recommendedName>
</protein>
<feature type="transmembrane region" description="Helical" evidence="3">
    <location>
        <begin position="281"/>
        <end position="299"/>
    </location>
</feature>
<evidence type="ECO:0000259" key="4">
    <source>
        <dbReference type="Pfam" id="PF07228"/>
    </source>
</evidence>
<evidence type="ECO:0000313" key="8">
    <source>
        <dbReference type="Proteomes" id="UP001500298"/>
    </source>
</evidence>
<dbReference type="Gene3D" id="3.60.40.10">
    <property type="entry name" value="PPM-type phosphatase domain"/>
    <property type="match status" value="1"/>
</dbReference>
<dbReference type="Pfam" id="PF07228">
    <property type="entry name" value="SpoIIE"/>
    <property type="match status" value="1"/>
</dbReference>
<keyword evidence="3" id="KW-0812">Transmembrane</keyword>
<name>A0ABP9DL68_9BACT</name>
<evidence type="ECO:0000256" key="3">
    <source>
        <dbReference type="SAM" id="Phobius"/>
    </source>
</evidence>
<feature type="domain" description="7TM-DISM receptor extracellular" evidence="6">
    <location>
        <begin position="3"/>
        <end position="128"/>
    </location>
</feature>
<feature type="transmembrane region" description="Helical" evidence="3">
    <location>
        <begin position="180"/>
        <end position="196"/>
    </location>
</feature>
<dbReference type="PANTHER" id="PTHR43156:SF9">
    <property type="entry name" value="HAMP DOMAIN-CONTAINING PROTEIN"/>
    <property type="match status" value="1"/>
</dbReference>
<feature type="transmembrane region" description="Helical" evidence="3">
    <location>
        <begin position="155"/>
        <end position="173"/>
    </location>
</feature>
<keyword evidence="3" id="KW-1133">Transmembrane helix</keyword>
<feature type="coiled-coil region" evidence="2">
    <location>
        <begin position="366"/>
        <end position="414"/>
    </location>
</feature>
<feature type="domain" description="7TM-DISM receptor extracellular" evidence="5">
    <location>
        <begin position="154"/>
        <end position="350"/>
    </location>
</feature>
<keyword evidence="8" id="KW-1185">Reference proteome</keyword>
<feature type="transmembrane region" description="Helical" evidence="3">
    <location>
        <begin position="248"/>
        <end position="269"/>
    </location>
</feature>
<dbReference type="InterPro" id="IPR001932">
    <property type="entry name" value="PPM-type_phosphatase-like_dom"/>
</dbReference>
<dbReference type="InterPro" id="IPR036457">
    <property type="entry name" value="PPM-type-like_dom_sf"/>
</dbReference>
<keyword evidence="2" id="KW-0175">Coiled coil</keyword>
<dbReference type="Pfam" id="PF07696">
    <property type="entry name" value="7TMR-DISMED2"/>
    <property type="match status" value="1"/>
</dbReference>
<evidence type="ECO:0000259" key="6">
    <source>
        <dbReference type="Pfam" id="PF07696"/>
    </source>
</evidence>
<feature type="transmembrane region" description="Helical" evidence="3">
    <location>
        <begin position="306"/>
        <end position="324"/>
    </location>
</feature>
<keyword evidence="1" id="KW-0378">Hydrolase</keyword>
<feature type="transmembrane region" description="Helical" evidence="3">
    <location>
        <begin position="216"/>
        <end position="236"/>
    </location>
</feature>
<feature type="domain" description="PPM-type phosphatase" evidence="4">
    <location>
        <begin position="478"/>
        <end position="677"/>
    </location>
</feature>
<evidence type="ECO:0000256" key="2">
    <source>
        <dbReference type="SAM" id="Coils"/>
    </source>
</evidence>
<dbReference type="EMBL" id="BAABJX010000067">
    <property type="protein sequence ID" value="GAA4851378.1"/>
    <property type="molecule type" value="Genomic_DNA"/>
</dbReference>
<dbReference type="PANTHER" id="PTHR43156">
    <property type="entry name" value="STAGE II SPORULATION PROTEIN E-RELATED"/>
    <property type="match status" value="1"/>
</dbReference>
<evidence type="ECO:0008006" key="9">
    <source>
        <dbReference type="Google" id="ProtNLM"/>
    </source>
</evidence>
<evidence type="ECO:0000256" key="1">
    <source>
        <dbReference type="ARBA" id="ARBA00022801"/>
    </source>
</evidence>
<organism evidence="7 8">
    <name type="scientific">Algivirga pacifica</name>
    <dbReference type="NCBI Taxonomy" id="1162670"/>
    <lineage>
        <taxon>Bacteria</taxon>
        <taxon>Pseudomonadati</taxon>
        <taxon>Bacteroidota</taxon>
        <taxon>Cytophagia</taxon>
        <taxon>Cytophagales</taxon>
        <taxon>Flammeovirgaceae</taxon>
        <taxon>Algivirga</taxon>
    </lineage>
</organism>
<keyword evidence="3" id="KW-0472">Membrane</keyword>
<evidence type="ECO:0000313" key="7">
    <source>
        <dbReference type="EMBL" id="GAA4851378.1"/>
    </source>
</evidence>
<sequence length="678" mass="78701">MTFIDSSRVKTLEDAIQRFEKGNTPTLPPRVGGGYPIWYTFRLHNASEDTKWDLYFKDRLLSTPNYIYVYYQNESMHSGVDFAQNGFYLPFSQRQNAEDYKRITLDLVPGETYRVYVKAVNIHQSPLPTSINLEQHKTWSDTFLKQQARKGLEEGILQGMIWIFIMYNVVLSIMSREKIHLYYGLYLFFAGLYFLYRSGYLQYFPPFRYQPELINYMWTTSLLAPAFFILFIRKFLFVKKNFPTLDIALKYIAWLAIGIYILESIIYTITENTSLLNQINTYSFVAAVVGIMLCFLLPIKMRNPLVYYFMFGSLTLSFAAITGVFTENYYLTKIGLMIQVVTFTVGMGHRIRENEKQKNKAQASYISQLKENEKMQRDAKRELEARVQERTAKIEKQKEELLAQTDKLKEANAKVQYQSQLLTEKNLKIVDSINYAQRMQEALLPDLSKIALTLPNTFVFFKPKDIVSGDFYWYHAKDGKSFLAAVDCTGHGVPGAFMSLIGYNLLDRFVKHENYSMPGEILDQMQIGVQQVLNHTTTNRRDGMDMGICMIDHRENKLYFAGAKNPLYYIQNNQLGVLKGEKQSIGENTRKGHSFPTHILDLNESTTIYMASDGYQDQFGGPEKRKFLRKHLKQVLHSIHHLPIEDQSLLLEDRLSKWMEMGREAQIDDVLVIGCKVS</sequence>
<accession>A0ABP9DL68</accession>
<reference evidence="8" key="1">
    <citation type="journal article" date="2019" name="Int. J. Syst. Evol. Microbiol.">
        <title>The Global Catalogue of Microorganisms (GCM) 10K type strain sequencing project: providing services to taxonomists for standard genome sequencing and annotation.</title>
        <authorList>
            <consortium name="The Broad Institute Genomics Platform"/>
            <consortium name="The Broad Institute Genome Sequencing Center for Infectious Disease"/>
            <person name="Wu L."/>
            <person name="Ma J."/>
        </authorList>
    </citation>
    <scope>NUCLEOTIDE SEQUENCE [LARGE SCALE GENOMIC DNA]</scope>
    <source>
        <strain evidence="8">JCM 18326</strain>
    </source>
</reference>
<dbReference type="Pfam" id="PF07695">
    <property type="entry name" value="7TMR-DISM_7TM"/>
    <property type="match status" value="1"/>
</dbReference>
<dbReference type="Proteomes" id="UP001500298">
    <property type="component" value="Unassembled WGS sequence"/>
</dbReference>
<proteinExistence type="predicted"/>
<dbReference type="InterPro" id="IPR011622">
    <property type="entry name" value="7TMR_DISM_rcpt_extracell_dom2"/>
</dbReference>
<gene>
    <name evidence="7" type="ORF">GCM10023331_39990</name>
</gene>
<comment type="caution">
    <text evidence="7">The sequence shown here is derived from an EMBL/GenBank/DDBJ whole genome shotgun (WGS) entry which is preliminary data.</text>
</comment>
<dbReference type="InterPro" id="IPR011623">
    <property type="entry name" value="7TMR_DISM_rcpt_extracell_dom1"/>
</dbReference>
<evidence type="ECO:0000259" key="5">
    <source>
        <dbReference type="Pfam" id="PF07695"/>
    </source>
</evidence>